<dbReference type="InterPro" id="IPR008928">
    <property type="entry name" value="6-hairpin_glycosidase_sf"/>
</dbReference>
<evidence type="ECO:0000256" key="3">
    <source>
        <dbReference type="ARBA" id="ARBA00009699"/>
    </source>
</evidence>
<dbReference type="AlphaFoldDB" id="A0A9P7Y8M0"/>
<name>A0A9P7Y8M0_9HELO</name>
<dbReference type="GO" id="GO:0008496">
    <property type="term" value="F:mannan endo-1,6-alpha-mannosidase activity"/>
    <property type="evidence" value="ECO:0007669"/>
    <property type="project" value="UniProtKB-UniRule"/>
</dbReference>
<dbReference type="EC" id="3.2.1.101" evidence="4 10"/>
<feature type="compositionally biased region" description="Polar residues" evidence="11">
    <location>
        <begin position="375"/>
        <end position="387"/>
    </location>
</feature>
<keyword evidence="6 10" id="KW-0378">Hydrolase</keyword>
<proteinExistence type="inferred from homology"/>
<gene>
    <name evidence="13" type="ORF">BJ875DRAFT_207863</name>
</gene>
<dbReference type="GO" id="GO:0012505">
    <property type="term" value="C:endomembrane system"/>
    <property type="evidence" value="ECO:0007669"/>
    <property type="project" value="UniProtKB-SubCell"/>
</dbReference>
<keyword evidence="12" id="KW-0812">Transmembrane</keyword>
<dbReference type="Pfam" id="PF03663">
    <property type="entry name" value="Glyco_hydro_76"/>
    <property type="match status" value="1"/>
</dbReference>
<evidence type="ECO:0000256" key="6">
    <source>
        <dbReference type="ARBA" id="ARBA00022801"/>
    </source>
</evidence>
<evidence type="ECO:0000256" key="5">
    <source>
        <dbReference type="ARBA" id="ARBA00022729"/>
    </source>
</evidence>
<evidence type="ECO:0000256" key="8">
    <source>
        <dbReference type="ARBA" id="ARBA00023180"/>
    </source>
</evidence>
<evidence type="ECO:0000256" key="10">
    <source>
        <dbReference type="PIRNR" id="PIRNR016302"/>
    </source>
</evidence>
<evidence type="ECO:0000256" key="7">
    <source>
        <dbReference type="ARBA" id="ARBA00023136"/>
    </source>
</evidence>
<evidence type="ECO:0000256" key="11">
    <source>
        <dbReference type="SAM" id="MobiDB-lite"/>
    </source>
</evidence>
<dbReference type="FunFam" id="1.50.10.20:FF:000006">
    <property type="entry name" value="Mannan endo-1,6-alpha-mannosidase"/>
    <property type="match status" value="1"/>
</dbReference>
<dbReference type="OrthoDB" id="4187847at2759"/>
<evidence type="ECO:0000256" key="9">
    <source>
        <dbReference type="ARBA" id="ARBA00023295"/>
    </source>
</evidence>
<dbReference type="PANTHER" id="PTHR12145">
    <property type="entry name" value="MANNAN ENDO-1,6-ALPHA-MANNOSIDASE DCW1"/>
    <property type="match status" value="1"/>
</dbReference>
<dbReference type="GO" id="GO:0009272">
    <property type="term" value="P:fungal-type cell wall biogenesis"/>
    <property type="evidence" value="ECO:0007669"/>
    <property type="project" value="TreeGrafter"/>
</dbReference>
<keyword evidence="12" id="KW-1133">Transmembrane helix</keyword>
<keyword evidence="8" id="KW-0325">Glycoprotein</keyword>
<dbReference type="GO" id="GO:0016052">
    <property type="term" value="P:carbohydrate catabolic process"/>
    <property type="evidence" value="ECO:0007669"/>
    <property type="project" value="InterPro"/>
</dbReference>
<dbReference type="InterPro" id="IPR014480">
    <property type="entry name" value="Mannan-1_6-alpha_mannosidase"/>
</dbReference>
<organism evidence="13 14">
    <name type="scientific">Amylocarpus encephaloides</name>
    <dbReference type="NCBI Taxonomy" id="45428"/>
    <lineage>
        <taxon>Eukaryota</taxon>
        <taxon>Fungi</taxon>
        <taxon>Dikarya</taxon>
        <taxon>Ascomycota</taxon>
        <taxon>Pezizomycotina</taxon>
        <taxon>Leotiomycetes</taxon>
        <taxon>Helotiales</taxon>
        <taxon>Helotiales incertae sedis</taxon>
        <taxon>Amylocarpus</taxon>
    </lineage>
</organism>
<feature type="region of interest" description="Disordered" evidence="11">
    <location>
        <begin position="362"/>
        <end position="392"/>
    </location>
</feature>
<comment type="similarity">
    <text evidence="3 10">Belongs to the glycosyl hydrolase 76 family.</text>
</comment>
<evidence type="ECO:0000313" key="14">
    <source>
        <dbReference type="Proteomes" id="UP000824998"/>
    </source>
</evidence>
<evidence type="ECO:0000313" key="13">
    <source>
        <dbReference type="EMBL" id="KAG9229150.1"/>
    </source>
</evidence>
<reference evidence="13" key="1">
    <citation type="journal article" date="2021" name="IMA Fungus">
        <title>Genomic characterization of three marine fungi, including Emericellopsis atlantica sp. nov. with signatures of a generalist lifestyle and marine biomass degradation.</title>
        <authorList>
            <person name="Hagestad O.C."/>
            <person name="Hou L."/>
            <person name="Andersen J.H."/>
            <person name="Hansen E.H."/>
            <person name="Altermark B."/>
            <person name="Li C."/>
            <person name="Kuhnert E."/>
            <person name="Cox R.J."/>
            <person name="Crous P.W."/>
            <person name="Spatafora J.W."/>
            <person name="Lail K."/>
            <person name="Amirebrahimi M."/>
            <person name="Lipzen A."/>
            <person name="Pangilinan J."/>
            <person name="Andreopoulos W."/>
            <person name="Hayes R.D."/>
            <person name="Ng V."/>
            <person name="Grigoriev I.V."/>
            <person name="Jackson S.A."/>
            <person name="Sutton T.D.S."/>
            <person name="Dobson A.D.W."/>
            <person name="Rama T."/>
        </authorList>
    </citation>
    <scope>NUCLEOTIDE SEQUENCE</scope>
    <source>
        <strain evidence="13">TRa018bII</strain>
    </source>
</reference>
<feature type="transmembrane region" description="Helical" evidence="12">
    <location>
        <begin position="403"/>
        <end position="424"/>
    </location>
</feature>
<dbReference type="Gene3D" id="1.50.10.20">
    <property type="match status" value="1"/>
</dbReference>
<evidence type="ECO:0000256" key="2">
    <source>
        <dbReference type="ARBA" id="ARBA00004308"/>
    </source>
</evidence>
<protein>
    <recommendedName>
        <fullName evidence="4 10">Mannan endo-1,6-alpha-mannosidase</fullName>
        <ecNumber evidence="4 10">3.2.1.101</ecNumber>
    </recommendedName>
</protein>
<comment type="caution">
    <text evidence="13">The sequence shown here is derived from an EMBL/GenBank/DDBJ whole genome shotgun (WGS) entry which is preliminary data.</text>
</comment>
<comment type="subcellular location">
    <subcellularLocation>
        <location evidence="2">Endomembrane system</location>
    </subcellularLocation>
</comment>
<dbReference type="InterPro" id="IPR005198">
    <property type="entry name" value="Glyco_hydro_76"/>
</dbReference>
<dbReference type="Proteomes" id="UP000824998">
    <property type="component" value="Unassembled WGS sequence"/>
</dbReference>
<keyword evidence="5" id="KW-0732">Signal</keyword>
<dbReference type="EMBL" id="MU251808">
    <property type="protein sequence ID" value="KAG9229150.1"/>
    <property type="molecule type" value="Genomic_DNA"/>
</dbReference>
<evidence type="ECO:0000256" key="12">
    <source>
        <dbReference type="SAM" id="Phobius"/>
    </source>
</evidence>
<keyword evidence="9 10" id="KW-0326">Glycosidase</keyword>
<sequence>MVSFYKGNESGQVPGLLPYPPEGYYWWEAGAMFGALVAYWKFTGDTSYNAIITQAMLHQVGEDIDFAPRNQTTSLGNDDQAFWAMTALAAAEYNFPNPPSPSDPSWLGLAQAVFNEQIGRWDTEFCNGGLRWQVVPQNNGYNLKNSISNGALFNIAARLARYTKNPFYAEWAVKVWDWMVRIELIDSEFRVYDNAEAFKFNCTQLDKNQWSYNAATMIMGASTLYNYTGGDPVWRDRTTGLLERLTSNFFLQPSGIMREGCEEPREGSKGCNTDQKSFKAYLSRWLTVTSQMAPYTAPNITALLRTSAKAAAKQCTGGSRGTECGIRWDLDAWDGTRGVGQSMSALETVLGTLIGVPVISEQPPPPLTGDTGGTSISDPTAGKNSSAIPPGAIIDPATKSDRAGAWVLTVLIVLMCVGMTVFLWTEMLETKGASTVRGKAMKERGKEKDVERVIINLHTGKRRSVSSMGGVMEKAVVRENGMGHESRGSVNVLPKVREEI</sequence>
<accession>A0A9P7Y8M0</accession>
<dbReference type="PANTHER" id="PTHR12145:SF36">
    <property type="entry name" value="MANNAN ENDO-1,6-ALPHA-MANNOSIDASE DCW1"/>
    <property type="match status" value="1"/>
</dbReference>
<comment type="catalytic activity">
    <reaction evidence="1 10">
        <text>Random hydrolysis of (1-&gt;6)-alpha-D-mannosidic linkages in unbranched (1-&gt;6)-mannans.</text>
        <dbReference type="EC" id="3.2.1.101"/>
    </reaction>
</comment>
<dbReference type="SUPFAM" id="SSF48208">
    <property type="entry name" value="Six-hairpin glycosidases"/>
    <property type="match status" value="1"/>
</dbReference>
<evidence type="ECO:0000256" key="1">
    <source>
        <dbReference type="ARBA" id="ARBA00001452"/>
    </source>
</evidence>
<keyword evidence="7 12" id="KW-0472">Membrane</keyword>
<keyword evidence="14" id="KW-1185">Reference proteome</keyword>
<dbReference type="PIRSF" id="PIRSF016302">
    <property type="entry name" value="Man_a_manosd"/>
    <property type="match status" value="1"/>
</dbReference>
<evidence type="ECO:0000256" key="4">
    <source>
        <dbReference type="ARBA" id="ARBA00012350"/>
    </source>
</evidence>